<dbReference type="FunFam" id="3.40.50.720:FF:000090">
    <property type="entry name" value="NADP-dependent mannitol dehydrogenase"/>
    <property type="match status" value="1"/>
</dbReference>
<reference evidence="4" key="1">
    <citation type="submission" date="2022-07" db="EMBL/GenBank/DDBJ databases">
        <title>Fungi with potential for degradation of polypropylene.</title>
        <authorList>
            <person name="Gostincar C."/>
        </authorList>
    </citation>
    <scope>NUCLEOTIDE SEQUENCE</scope>
    <source>
        <strain evidence="4">EXF-13308</strain>
    </source>
</reference>
<dbReference type="PANTHER" id="PTHR42760:SF103">
    <property type="entry name" value="SHORT-CHAIN DEHYDROGENASE_REDUCTASE SDR"/>
    <property type="match status" value="1"/>
</dbReference>
<accession>A0AA38RZH5</accession>
<name>A0AA38RZH5_9PEZI</name>
<dbReference type="InterPro" id="IPR036291">
    <property type="entry name" value="NAD(P)-bd_dom_sf"/>
</dbReference>
<sequence>MSGLRSAFRLTNRLAMPRPGAVRTTVPSGTRAFSSTVPGMKKSEVIKETEVPVSVYAPDSKGVAGGNQGDRFSIPVRPNGVAIHPSPLEENDPVVPLEPEIFNKMPRTMQKMSVMDKVIIITGGARGLGNHMARACAEAGAKAIAIFDANQELGDESAAELHKNTGLPVTFFKVDVRDGAAINAAVESVVELYGAPDVLVNSAGIADSNIKAETYDPAMWRRLIDINLTGSFLMSQAVGRAMMAAGKPGSIILVASMSGSIVNYPQEQSCYNASKAGVIQFGKSLAAEWAKYNIRVNCISPGYMDTALNKVPALDAQKKIWKSLTPQDRLGAVDDLNGLCVFLASDASAFMTGSNVIIDGGYTLY</sequence>
<dbReference type="PANTHER" id="PTHR42760">
    <property type="entry name" value="SHORT-CHAIN DEHYDROGENASES/REDUCTASES FAMILY MEMBER"/>
    <property type="match status" value="1"/>
</dbReference>
<keyword evidence="2" id="KW-0521">NADP</keyword>
<keyword evidence="3" id="KW-0560">Oxidoreductase</keyword>
<dbReference type="PROSITE" id="PS00061">
    <property type="entry name" value="ADH_SHORT"/>
    <property type="match status" value="1"/>
</dbReference>
<dbReference type="GO" id="GO:0019594">
    <property type="term" value="P:mannitol metabolic process"/>
    <property type="evidence" value="ECO:0007669"/>
    <property type="project" value="UniProtKB-ARBA"/>
</dbReference>
<protein>
    <submittedName>
        <fullName evidence="4">Short-chain dehydrogenase</fullName>
    </submittedName>
</protein>
<comment type="similarity">
    <text evidence="1">Belongs to the short-chain dehydrogenases/reductases (SDR) family.</text>
</comment>
<evidence type="ECO:0000256" key="1">
    <source>
        <dbReference type="ARBA" id="ARBA00006484"/>
    </source>
</evidence>
<dbReference type="Gene3D" id="3.40.50.720">
    <property type="entry name" value="NAD(P)-binding Rossmann-like Domain"/>
    <property type="match status" value="1"/>
</dbReference>
<proteinExistence type="inferred from homology"/>
<dbReference type="EMBL" id="JANBVO010000006">
    <property type="protein sequence ID" value="KAJ9151223.1"/>
    <property type="molecule type" value="Genomic_DNA"/>
</dbReference>
<organism evidence="4 5">
    <name type="scientific">Pleurostoma richardsiae</name>
    <dbReference type="NCBI Taxonomy" id="41990"/>
    <lineage>
        <taxon>Eukaryota</taxon>
        <taxon>Fungi</taxon>
        <taxon>Dikarya</taxon>
        <taxon>Ascomycota</taxon>
        <taxon>Pezizomycotina</taxon>
        <taxon>Sordariomycetes</taxon>
        <taxon>Sordariomycetidae</taxon>
        <taxon>Calosphaeriales</taxon>
        <taxon>Pleurostomataceae</taxon>
        <taxon>Pleurostoma</taxon>
    </lineage>
</organism>
<evidence type="ECO:0000256" key="2">
    <source>
        <dbReference type="ARBA" id="ARBA00022857"/>
    </source>
</evidence>
<dbReference type="InterPro" id="IPR002347">
    <property type="entry name" value="SDR_fam"/>
</dbReference>
<keyword evidence="5" id="KW-1185">Reference proteome</keyword>
<dbReference type="PRINTS" id="PR00080">
    <property type="entry name" value="SDRFAMILY"/>
</dbReference>
<dbReference type="AlphaFoldDB" id="A0AA38RZH5"/>
<dbReference type="PRINTS" id="PR00081">
    <property type="entry name" value="GDHRDH"/>
</dbReference>
<gene>
    <name evidence="4" type="ORF">NKR23_g3171</name>
</gene>
<dbReference type="GO" id="GO:0050085">
    <property type="term" value="F:mannitol 2-dehydrogenase (NADP+) activity"/>
    <property type="evidence" value="ECO:0007669"/>
    <property type="project" value="UniProtKB-ARBA"/>
</dbReference>
<evidence type="ECO:0000313" key="4">
    <source>
        <dbReference type="EMBL" id="KAJ9151223.1"/>
    </source>
</evidence>
<dbReference type="Pfam" id="PF13561">
    <property type="entry name" value="adh_short_C2"/>
    <property type="match status" value="1"/>
</dbReference>
<comment type="caution">
    <text evidence="4">The sequence shown here is derived from an EMBL/GenBank/DDBJ whole genome shotgun (WGS) entry which is preliminary data.</text>
</comment>
<dbReference type="Proteomes" id="UP001174694">
    <property type="component" value="Unassembled WGS sequence"/>
</dbReference>
<evidence type="ECO:0000256" key="3">
    <source>
        <dbReference type="ARBA" id="ARBA00023002"/>
    </source>
</evidence>
<dbReference type="InterPro" id="IPR020904">
    <property type="entry name" value="Sc_DH/Rdtase_CS"/>
</dbReference>
<dbReference type="SUPFAM" id="SSF51735">
    <property type="entry name" value="NAD(P)-binding Rossmann-fold domains"/>
    <property type="match status" value="1"/>
</dbReference>
<evidence type="ECO:0000313" key="5">
    <source>
        <dbReference type="Proteomes" id="UP001174694"/>
    </source>
</evidence>